<accession>A0A6J6XXK9</accession>
<organism evidence="1">
    <name type="scientific">freshwater metagenome</name>
    <dbReference type="NCBI Taxonomy" id="449393"/>
    <lineage>
        <taxon>unclassified sequences</taxon>
        <taxon>metagenomes</taxon>
        <taxon>ecological metagenomes</taxon>
    </lineage>
</organism>
<proteinExistence type="predicted"/>
<dbReference type="AlphaFoldDB" id="A0A6J6XXK9"/>
<dbReference type="EMBL" id="CAFAAG010000129">
    <property type="protein sequence ID" value="CAB4801229.1"/>
    <property type="molecule type" value="Genomic_DNA"/>
</dbReference>
<reference evidence="1" key="1">
    <citation type="submission" date="2020-05" db="EMBL/GenBank/DDBJ databases">
        <authorList>
            <person name="Chiriac C."/>
            <person name="Salcher M."/>
            <person name="Ghai R."/>
            <person name="Kavagutti S V."/>
        </authorList>
    </citation>
    <scope>NUCLEOTIDE SEQUENCE</scope>
</reference>
<evidence type="ECO:0000313" key="1">
    <source>
        <dbReference type="EMBL" id="CAB4801229.1"/>
    </source>
</evidence>
<gene>
    <name evidence="1" type="ORF">UFOPK2975_01265</name>
</gene>
<name>A0A6J6XXK9_9ZZZZ</name>
<sequence length="90" mass="9856">MKFRRPRNSTLVSIVVFLISFGFWLGQPQAEKPYSQIPDVSWVFVTTTTPAPIDTTPVVVETTLPPETTIPVDTVPTETTLDPAVTTVAP</sequence>
<protein>
    <submittedName>
        <fullName evidence="1">Unannotated protein</fullName>
    </submittedName>
</protein>